<dbReference type="EMBL" id="JRFJ01000002">
    <property type="protein sequence ID" value="KHJ54588.1"/>
    <property type="molecule type" value="Genomic_DNA"/>
</dbReference>
<dbReference type="PRINTS" id="PR00412">
    <property type="entry name" value="EPOXHYDRLASE"/>
</dbReference>
<dbReference type="STRING" id="370622.LA66_08280"/>
<dbReference type="AlphaFoldDB" id="A0A0B1Q1B9"/>
<dbReference type="OrthoDB" id="9780765at2"/>
<reference evidence="2 3" key="1">
    <citation type="submission" date="2014-09" db="EMBL/GenBank/DDBJ databases">
        <title>Isolation and characterization of Aurantimonas altamirensis ON-56566 from clinical sample following a dog bite.</title>
        <authorList>
            <person name="Eshaghi A."/>
            <person name="Li A."/>
            <person name="Shahinas D."/>
            <person name="Bahn P."/>
            <person name="Kus J.V."/>
            <person name="Patel S.N."/>
        </authorList>
    </citation>
    <scope>NUCLEOTIDE SEQUENCE [LARGE SCALE GENOMIC DNA]</scope>
    <source>
        <strain evidence="2 3">ON-56566</strain>
    </source>
</reference>
<dbReference type="Pfam" id="PF00561">
    <property type="entry name" value="Abhydrolase_1"/>
    <property type="match status" value="1"/>
</dbReference>
<dbReference type="InterPro" id="IPR000639">
    <property type="entry name" value="Epox_hydrolase-like"/>
</dbReference>
<evidence type="ECO:0000259" key="1">
    <source>
        <dbReference type="Pfam" id="PF00561"/>
    </source>
</evidence>
<gene>
    <name evidence="2" type="ORF">LA66_08280</name>
</gene>
<dbReference type="GO" id="GO:0046464">
    <property type="term" value="P:acylglycerol catabolic process"/>
    <property type="evidence" value="ECO:0007669"/>
    <property type="project" value="TreeGrafter"/>
</dbReference>
<dbReference type="SUPFAM" id="SSF53474">
    <property type="entry name" value="alpha/beta-Hydrolases"/>
    <property type="match status" value="1"/>
</dbReference>
<comment type="caution">
    <text evidence="2">The sequence shown here is derived from an EMBL/GenBank/DDBJ whole genome shotgun (WGS) entry which is preliminary data.</text>
</comment>
<protein>
    <submittedName>
        <fullName evidence="2">Alpha/beta hydrolase</fullName>
    </submittedName>
</protein>
<dbReference type="GO" id="GO:0016020">
    <property type="term" value="C:membrane"/>
    <property type="evidence" value="ECO:0007669"/>
    <property type="project" value="TreeGrafter"/>
</dbReference>
<dbReference type="Gene3D" id="3.40.50.1820">
    <property type="entry name" value="alpha/beta hydrolase"/>
    <property type="match status" value="1"/>
</dbReference>
<dbReference type="Proteomes" id="UP000030826">
    <property type="component" value="Unassembled WGS sequence"/>
</dbReference>
<dbReference type="InterPro" id="IPR050266">
    <property type="entry name" value="AB_hydrolase_sf"/>
</dbReference>
<feature type="domain" description="AB hydrolase-1" evidence="1">
    <location>
        <begin position="24"/>
        <end position="258"/>
    </location>
</feature>
<dbReference type="InterPro" id="IPR029058">
    <property type="entry name" value="AB_hydrolase_fold"/>
</dbReference>
<organism evidence="2 3">
    <name type="scientific">Aureimonas altamirensis</name>
    <dbReference type="NCBI Taxonomy" id="370622"/>
    <lineage>
        <taxon>Bacteria</taxon>
        <taxon>Pseudomonadati</taxon>
        <taxon>Pseudomonadota</taxon>
        <taxon>Alphaproteobacteria</taxon>
        <taxon>Hyphomicrobiales</taxon>
        <taxon>Aurantimonadaceae</taxon>
        <taxon>Aureimonas</taxon>
    </lineage>
</organism>
<dbReference type="RefSeq" id="WP_039191274.1">
    <property type="nucleotide sequence ID" value="NZ_JRFJ01000002.1"/>
</dbReference>
<dbReference type="PANTHER" id="PTHR43798">
    <property type="entry name" value="MONOACYLGLYCEROL LIPASE"/>
    <property type="match status" value="1"/>
</dbReference>
<dbReference type="InterPro" id="IPR000073">
    <property type="entry name" value="AB_hydrolase_1"/>
</dbReference>
<dbReference type="PANTHER" id="PTHR43798:SF33">
    <property type="entry name" value="HYDROLASE, PUTATIVE (AFU_ORTHOLOGUE AFUA_2G14860)-RELATED"/>
    <property type="match status" value="1"/>
</dbReference>
<evidence type="ECO:0000313" key="3">
    <source>
        <dbReference type="Proteomes" id="UP000030826"/>
    </source>
</evidence>
<proteinExistence type="predicted"/>
<name>A0A0B1Q1B9_9HYPH</name>
<keyword evidence="2" id="KW-0378">Hydrolase</keyword>
<dbReference type="GO" id="GO:0047372">
    <property type="term" value="F:monoacylglycerol lipase activity"/>
    <property type="evidence" value="ECO:0007669"/>
    <property type="project" value="TreeGrafter"/>
</dbReference>
<accession>A0A0B1Q1B9</accession>
<sequence length="287" mass="31521">MLIDTSQGGLHVDRAGSHGSAVILLSGAGIDNARLSWKRLMPILAEKHRVFAPDWPRQGKSVTWQGRADHACLLQCVSTVMDYFGLEQAAIVGLSQGGAIALSYAIEHPERVERVVAIAPAGILSFPPIVHQMLWLSAKLPWLTSGISRIMLRSRAGIERLVRGGLFAGPSPDFDDVVGDILEEVRTNGVRASDWQNASIGFRRMKVDLMPDLQRIKCPVLFIQGDKDVAVPPNRTREAASRIEGAEFVLLENHGHWPNRQSPDRIASLVTAFIKGRKARFEGSRQG</sequence>
<dbReference type="PRINTS" id="PR00111">
    <property type="entry name" value="ABHYDROLASE"/>
</dbReference>
<evidence type="ECO:0000313" key="2">
    <source>
        <dbReference type="EMBL" id="KHJ54588.1"/>
    </source>
</evidence>